<evidence type="ECO:0000313" key="2">
    <source>
        <dbReference type="EMBL" id="VEL14957.1"/>
    </source>
</evidence>
<feature type="transmembrane region" description="Helical" evidence="1">
    <location>
        <begin position="15"/>
        <end position="32"/>
    </location>
</feature>
<protein>
    <submittedName>
        <fullName evidence="2">Uncharacterized protein</fullName>
    </submittedName>
</protein>
<proteinExistence type="predicted"/>
<dbReference type="EMBL" id="CAAALY010022899">
    <property type="protein sequence ID" value="VEL14957.1"/>
    <property type="molecule type" value="Genomic_DNA"/>
</dbReference>
<comment type="caution">
    <text evidence="2">The sequence shown here is derived from an EMBL/GenBank/DDBJ whole genome shotgun (WGS) entry which is preliminary data.</text>
</comment>
<evidence type="ECO:0000256" key="1">
    <source>
        <dbReference type="SAM" id="Phobius"/>
    </source>
</evidence>
<gene>
    <name evidence="2" type="ORF">PXEA_LOCUS8397</name>
</gene>
<keyword evidence="3" id="KW-1185">Reference proteome</keyword>
<organism evidence="2 3">
    <name type="scientific">Protopolystoma xenopodis</name>
    <dbReference type="NCBI Taxonomy" id="117903"/>
    <lineage>
        <taxon>Eukaryota</taxon>
        <taxon>Metazoa</taxon>
        <taxon>Spiralia</taxon>
        <taxon>Lophotrochozoa</taxon>
        <taxon>Platyhelminthes</taxon>
        <taxon>Monogenea</taxon>
        <taxon>Polyopisthocotylea</taxon>
        <taxon>Polystomatidea</taxon>
        <taxon>Polystomatidae</taxon>
        <taxon>Protopolystoma</taxon>
    </lineage>
</organism>
<sequence>MDVGLKSSKIFQHASIYHFLFFPLNFHVFFFCRLSMKKVPRPGESGPEIVIPEVLYWSRRPNANWLDDITPCGLLTPAMTRACTMAFQACPGQRLMLAMYDVELQVIWPWAAY</sequence>
<accession>A0A448WLQ7</accession>
<dbReference type="AlphaFoldDB" id="A0A448WLQ7"/>
<reference evidence="2" key="1">
    <citation type="submission" date="2018-11" db="EMBL/GenBank/DDBJ databases">
        <authorList>
            <consortium name="Pathogen Informatics"/>
        </authorList>
    </citation>
    <scope>NUCLEOTIDE SEQUENCE</scope>
</reference>
<keyword evidence="1" id="KW-0812">Transmembrane</keyword>
<name>A0A448WLQ7_9PLAT</name>
<keyword evidence="1" id="KW-0472">Membrane</keyword>
<dbReference type="Proteomes" id="UP000784294">
    <property type="component" value="Unassembled WGS sequence"/>
</dbReference>
<keyword evidence="1" id="KW-1133">Transmembrane helix</keyword>
<evidence type="ECO:0000313" key="3">
    <source>
        <dbReference type="Proteomes" id="UP000784294"/>
    </source>
</evidence>